<dbReference type="InterPro" id="IPR009061">
    <property type="entry name" value="DNA-bd_dom_put_sf"/>
</dbReference>
<dbReference type="SUPFAM" id="SSF53041">
    <property type="entry name" value="Resolvase-like"/>
    <property type="match status" value="1"/>
</dbReference>
<organism evidence="2 3">
    <name type="scientific">Sulfobacillus acidophilus</name>
    <dbReference type="NCBI Taxonomy" id="53633"/>
    <lineage>
        <taxon>Bacteria</taxon>
        <taxon>Bacillati</taxon>
        <taxon>Bacillota</taxon>
        <taxon>Clostridia</taxon>
        <taxon>Eubacteriales</taxon>
        <taxon>Clostridiales Family XVII. Incertae Sedis</taxon>
        <taxon>Sulfobacillus</taxon>
    </lineage>
</organism>
<dbReference type="Gene3D" id="3.40.50.1390">
    <property type="entry name" value="Resolvase, N-terminal catalytic domain"/>
    <property type="match status" value="1"/>
</dbReference>
<dbReference type="Pfam" id="PF00239">
    <property type="entry name" value="Resolvase"/>
    <property type="match status" value="1"/>
</dbReference>
<accession>A0A2T2WLW5</accession>
<dbReference type="GO" id="GO:0006355">
    <property type="term" value="P:regulation of DNA-templated transcription"/>
    <property type="evidence" value="ECO:0007669"/>
    <property type="project" value="InterPro"/>
</dbReference>
<dbReference type="PROSITE" id="PS50937">
    <property type="entry name" value="HTH_MERR_2"/>
    <property type="match status" value="1"/>
</dbReference>
<name>A0A2T2WLW5_9FIRM</name>
<dbReference type="GO" id="GO:0000150">
    <property type="term" value="F:DNA strand exchange activity"/>
    <property type="evidence" value="ECO:0007669"/>
    <property type="project" value="InterPro"/>
</dbReference>
<dbReference type="InterPro" id="IPR006119">
    <property type="entry name" value="Resolv_N"/>
</dbReference>
<dbReference type="SUPFAM" id="SSF46955">
    <property type="entry name" value="Putative DNA-binding domain"/>
    <property type="match status" value="1"/>
</dbReference>
<evidence type="ECO:0000259" key="1">
    <source>
        <dbReference type="PROSITE" id="PS50937"/>
    </source>
</evidence>
<sequence length="209" mass="23636">MERKLVGIREAAAFLGVSLSTLRRWEREGRLMPDERTPSGYRRYDLVRLRPEQVHRADSDGKTLVYARSSSDSSDDTLESQKQILSRYCATQGWDFDVITDRGSSKDDHIRGLKRLLERILADDFARLVIAHQSQLGRFGAELVFAVCEAKHVEVLILNQGEGIAIEDDEVSDLSDLIKDCSTTLYPSRRRRQYAPANGLHQAVDQASS</sequence>
<comment type="caution">
    <text evidence="2">The sequence shown here is derived from an EMBL/GenBank/DDBJ whole genome shotgun (WGS) entry which is preliminary data.</text>
</comment>
<dbReference type="EMBL" id="PXYV01000007">
    <property type="protein sequence ID" value="PSR23220.1"/>
    <property type="molecule type" value="Genomic_DNA"/>
</dbReference>
<evidence type="ECO:0000313" key="3">
    <source>
        <dbReference type="Proteomes" id="UP000241848"/>
    </source>
</evidence>
<evidence type="ECO:0000313" key="2">
    <source>
        <dbReference type="EMBL" id="PSR23220.1"/>
    </source>
</evidence>
<protein>
    <submittedName>
        <fullName evidence="2">IS607 family transposase</fullName>
    </submittedName>
</protein>
<proteinExistence type="predicted"/>
<dbReference type="InterPro" id="IPR048046">
    <property type="entry name" value="Transpos_IS607"/>
</dbReference>
<dbReference type="InterPro" id="IPR036162">
    <property type="entry name" value="Resolvase-like_N_sf"/>
</dbReference>
<feature type="domain" description="HTH merR-type" evidence="1">
    <location>
        <begin position="8"/>
        <end position="45"/>
    </location>
</feature>
<reference evidence="2 3" key="1">
    <citation type="journal article" date="2014" name="BMC Genomics">
        <title>Comparison of environmental and isolate Sulfobacillus genomes reveals diverse carbon, sulfur, nitrogen, and hydrogen metabolisms.</title>
        <authorList>
            <person name="Justice N.B."/>
            <person name="Norman A."/>
            <person name="Brown C.T."/>
            <person name="Singh A."/>
            <person name="Thomas B.C."/>
            <person name="Banfield J.F."/>
        </authorList>
    </citation>
    <scope>NUCLEOTIDE SEQUENCE [LARGE SCALE GENOMIC DNA]</scope>
    <source>
        <strain evidence="2">AMDSBA3</strain>
    </source>
</reference>
<dbReference type="CDD" id="cd04762">
    <property type="entry name" value="HTH_MerR-trunc"/>
    <property type="match status" value="1"/>
</dbReference>
<dbReference type="Gene3D" id="1.10.1660.10">
    <property type="match status" value="1"/>
</dbReference>
<dbReference type="InterPro" id="IPR000551">
    <property type="entry name" value="MerR-type_HTH_dom"/>
</dbReference>
<dbReference type="GO" id="GO:0003677">
    <property type="term" value="F:DNA binding"/>
    <property type="evidence" value="ECO:0007669"/>
    <property type="project" value="InterPro"/>
</dbReference>
<gene>
    <name evidence="2" type="ORF">C7B45_03750</name>
</gene>
<dbReference type="AlphaFoldDB" id="A0A2T2WLW5"/>
<dbReference type="SMART" id="SM00857">
    <property type="entry name" value="Resolvase"/>
    <property type="match status" value="1"/>
</dbReference>
<dbReference type="PANTHER" id="PTHR36172:SF1">
    <property type="entry name" value="RESOLVASE-RELATED"/>
    <property type="match status" value="1"/>
</dbReference>
<dbReference type="NCBIfam" id="NF033518">
    <property type="entry name" value="transpos_IS607"/>
    <property type="match status" value="1"/>
</dbReference>
<dbReference type="PANTHER" id="PTHR36172">
    <property type="match status" value="1"/>
</dbReference>
<dbReference type="InterPro" id="IPR051491">
    <property type="entry name" value="Recombinase/Transposase-rel"/>
</dbReference>
<dbReference type="Proteomes" id="UP000241848">
    <property type="component" value="Unassembled WGS sequence"/>
</dbReference>
<dbReference type="Pfam" id="PF00376">
    <property type="entry name" value="MerR"/>
    <property type="match status" value="1"/>
</dbReference>